<dbReference type="GO" id="GO:0005829">
    <property type="term" value="C:cytosol"/>
    <property type="evidence" value="ECO:0007669"/>
    <property type="project" value="TreeGrafter"/>
</dbReference>
<reference evidence="13 14" key="1">
    <citation type="submission" date="2006-03" db="EMBL/GenBank/DDBJ databases">
        <title>Complete sequence of Rhodopseudomonas palustris BisB5.</title>
        <authorList>
            <consortium name="US DOE Joint Genome Institute"/>
            <person name="Copeland A."/>
            <person name="Lucas S."/>
            <person name="Lapidus A."/>
            <person name="Barry K."/>
            <person name="Detter J.C."/>
            <person name="Glavina del Rio T."/>
            <person name="Hammon N."/>
            <person name="Israni S."/>
            <person name="Dalin E."/>
            <person name="Tice H."/>
            <person name="Pitluck S."/>
            <person name="Chain P."/>
            <person name="Malfatti S."/>
            <person name="Shin M."/>
            <person name="Vergez L."/>
            <person name="Schmutz J."/>
            <person name="Larimer F."/>
            <person name="Land M."/>
            <person name="Hauser L."/>
            <person name="Pelletier D.A."/>
            <person name="Kyrpides N."/>
            <person name="Lykidis A."/>
            <person name="Oda Y."/>
            <person name="Harwood C.S."/>
            <person name="Richardson P."/>
        </authorList>
    </citation>
    <scope>NUCLEOTIDE SEQUENCE [LARGE SCALE GENOMIC DNA]</scope>
    <source>
        <strain evidence="13 14">BisB5</strain>
    </source>
</reference>
<evidence type="ECO:0000256" key="7">
    <source>
        <dbReference type="ARBA" id="ARBA00022840"/>
    </source>
</evidence>
<keyword evidence="9 11" id="KW-0030">Aminoacyl-tRNA synthetase</keyword>
<dbReference type="InterPro" id="IPR015944">
    <property type="entry name" value="Gly-tRNA-synth_bsu"/>
</dbReference>
<gene>
    <name evidence="11" type="primary">glyS</name>
    <name evidence="13" type="ordered locus">RPD_1221</name>
</gene>
<dbReference type="EMBL" id="CP000283">
    <property type="protein sequence ID" value="ABE38459.1"/>
    <property type="molecule type" value="Genomic_DNA"/>
</dbReference>
<dbReference type="PANTHER" id="PTHR30075:SF2">
    <property type="entry name" value="GLYCINE--TRNA LIGASE, CHLOROPLASTIC_MITOCHONDRIAL 2"/>
    <property type="match status" value="1"/>
</dbReference>
<evidence type="ECO:0000313" key="13">
    <source>
        <dbReference type="EMBL" id="ABE38459.1"/>
    </source>
</evidence>
<dbReference type="InterPro" id="IPR008909">
    <property type="entry name" value="DALR_anticod-bd"/>
</dbReference>
<dbReference type="eggNOG" id="COG0751">
    <property type="taxonomic scope" value="Bacteria"/>
</dbReference>
<comment type="subunit">
    <text evidence="3 11">Tetramer of two alpha and two beta subunits.</text>
</comment>
<evidence type="ECO:0000256" key="6">
    <source>
        <dbReference type="ARBA" id="ARBA00022741"/>
    </source>
</evidence>
<organism evidence="13 14">
    <name type="scientific">Rhodopseudomonas palustris (strain BisB5)</name>
    <dbReference type="NCBI Taxonomy" id="316057"/>
    <lineage>
        <taxon>Bacteria</taxon>
        <taxon>Pseudomonadati</taxon>
        <taxon>Pseudomonadota</taxon>
        <taxon>Alphaproteobacteria</taxon>
        <taxon>Hyphomicrobiales</taxon>
        <taxon>Nitrobacteraceae</taxon>
        <taxon>Rhodopseudomonas</taxon>
    </lineage>
</organism>
<name>Q13BT0_RHOPS</name>
<dbReference type="STRING" id="316057.RPD_1221"/>
<evidence type="ECO:0000256" key="9">
    <source>
        <dbReference type="ARBA" id="ARBA00023146"/>
    </source>
</evidence>
<keyword evidence="7 11" id="KW-0067">ATP-binding</keyword>
<dbReference type="HAMAP" id="MF_00255">
    <property type="entry name" value="Gly_tRNA_synth_beta"/>
    <property type="match status" value="1"/>
</dbReference>
<dbReference type="NCBIfam" id="TIGR00211">
    <property type="entry name" value="glyS"/>
    <property type="match status" value="1"/>
</dbReference>
<dbReference type="BioCyc" id="RPAL316057:RPD_RS06195-MONOMER"/>
<dbReference type="GO" id="GO:0005524">
    <property type="term" value="F:ATP binding"/>
    <property type="evidence" value="ECO:0007669"/>
    <property type="project" value="UniProtKB-UniRule"/>
</dbReference>
<comment type="similarity">
    <text evidence="2 11">Belongs to the class-II aminoacyl-tRNA synthetase family.</text>
</comment>
<proteinExistence type="inferred from homology"/>
<evidence type="ECO:0000256" key="4">
    <source>
        <dbReference type="ARBA" id="ARBA00022490"/>
    </source>
</evidence>
<dbReference type="SUPFAM" id="SSF109604">
    <property type="entry name" value="HD-domain/PDEase-like"/>
    <property type="match status" value="1"/>
</dbReference>
<evidence type="ECO:0000256" key="3">
    <source>
        <dbReference type="ARBA" id="ARBA00011209"/>
    </source>
</evidence>
<evidence type="ECO:0000256" key="11">
    <source>
        <dbReference type="HAMAP-Rule" id="MF_00255"/>
    </source>
</evidence>
<evidence type="ECO:0000256" key="8">
    <source>
        <dbReference type="ARBA" id="ARBA00022917"/>
    </source>
</evidence>
<dbReference type="Pfam" id="PF05746">
    <property type="entry name" value="DALR_1"/>
    <property type="match status" value="1"/>
</dbReference>
<dbReference type="HOGENOM" id="CLU_007220_2_1_5"/>
<feature type="domain" description="DALR anticodon binding" evidence="12">
    <location>
        <begin position="711"/>
        <end position="808"/>
    </location>
</feature>
<dbReference type="GO" id="GO:0006426">
    <property type="term" value="P:glycyl-tRNA aminoacylation"/>
    <property type="evidence" value="ECO:0007669"/>
    <property type="project" value="UniProtKB-UniRule"/>
</dbReference>
<evidence type="ECO:0000256" key="1">
    <source>
        <dbReference type="ARBA" id="ARBA00004496"/>
    </source>
</evidence>
<comment type="subcellular location">
    <subcellularLocation>
        <location evidence="1 11">Cytoplasm</location>
    </subcellularLocation>
</comment>
<dbReference type="PRINTS" id="PR01045">
    <property type="entry name" value="TRNASYNTHGB"/>
</dbReference>
<evidence type="ECO:0000313" key="14">
    <source>
        <dbReference type="Proteomes" id="UP000001818"/>
    </source>
</evidence>
<evidence type="ECO:0000259" key="12">
    <source>
        <dbReference type="Pfam" id="PF05746"/>
    </source>
</evidence>
<comment type="catalytic activity">
    <reaction evidence="10 11">
        <text>tRNA(Gly) + glycine + ATP = glycyl-tRNA(Gly) + AMP + diphosphate</text>
        <dbReference type="Rhea" id="RHEA:16013"/>
        <dbReference type="Rhea" id="RHEA-COMP:9664"/>
        <dbReference type="Rhea" id="RHEA-COMP:9683"/>
        <dbReference type="ChEBI" id="CHEBI:30616"/>
        <dbReference type="ChEBI" id="CHEBI:33019"/>
        <dbReference type="ChEBI" id="CHEBI:57305"/>
        <dbReference type="ChEBI" id="CHEBI:78442"/>
        <dbReference type="ChEBI" id="CHEBI:78522"/>
        <dbReference type="ChEBI" id="CHEBI:456215"/>
        <dbReference type="EC" id="6.1.1.14"/>
    </reaction>
</comment>
<accession>Q13BT0</accession>
<sequence>MPDLLLELFSEEIPARMQAKAADDLRRMVTEKLVAEGLVYEGAKAFATPRRLALTVHGIPARQPDLKDERKGPKVGAPDAAVQGFLKATGLASLDEAKIQRDPKKGDFYIALIEKPGRPAIDVLADILPVIVRTFPWPKSMRWGERSAKPGALQWVRPLHSIVATFGIDTEEPEVVAFDVSGIKAGQVTRGHRFMAPDEISVRRFEDYEAKLYAAKVVLDPQRRKDIILADAKTLAQAQNYELVEDQGLLDEVSGLVEWPVALMGSFDADFLSIPGEVIRATIRANQKCFVVADPATAKLANKFILTSNIEASDGGAAITAGNERVIRARLSDAKFFYDTDLKTKLEDRLPKFDQIVFHEKLGTQAERIARIERLAAEIAPLVGADVEKARRAARLCKADLLTEVVGEFPELQGLMGKYYALAAGEDASVAAACEDHYKPQGPNDRVPTDPVSIAVALADKLDTLVGFWAIDEKPTGSKDPYALRRAALGVIRIIVTNNLKVRLEPFLFSWVVEATSAIGRKLDQSTYEAISGDVPVEQHVFHAAFNQFWDATIGGALLARVGYPENITRNMPSPADHRGWTLYIEELGLDDVGFAKTAEIFKTHLSDIVSSFSAAQVLKDVRLADHYVSDDYLERFGFHHVFVSQVWSDLLKFLVDRLKVQLRDQGARHDLVDAVFALEGQDDILMIVRRVEALAAFLATDDGKNLLAGTKRAANILRIEEKKDGRAFDGVPDASLYAQDEEKALAAAIDRARAEATEAVAREDFAAAMTAMAGLRPAVDAFFDKVTVNADDKAVRENRLKLLGEIRAATRAVADFSKIQD</sequence>
<evidence type="ECO:0000256" key="5">
    <source>
        <dbReference type="ARBA" id="ARBA00022598"/>
    </source>
</evidence>
<evidence type="ECO:0000256" key="10">
    <source>
        <dbReference type="ARBA" id="ARBA00047937"/>
    </source>
</evidence>
<protein>
    <recommendedName>
        <fullName evidence="11">Glycine--tRNA ligase beta subunit</fullName>
        <ecNumber evidence="11">6.1.1.14</ecNumber>
    </recommendedName>
    <alternativeName>
        <fullName evidence="11">Glycyl-tRNA synthetase beta subunit</fullName>
        <shortName evidence="11">GlyRS</shortName>
    </alternativeName>
</protein>
<keyword evidence="6 11" id="KW-0547">Nucleotide-binding</keyword>
<evidence type="ECO:0000256" key="2">
    <source>
        <dbReference type="ARBA" id="ARBA00008226"/>
    </source>
</evidence>
<keyword evidence="5 11" id="KW-0436">Ligase</keyword>
<dbReference type="Pfam" id="PF02092">
    <property type="entry name" value="tRNA_synt_2f"/>
    <property type="match status" value="1"/>
</dbReference>
<dbReference type="InterPro" id="IPR006194">
    <property type="entry name" value="Gly-tRNA-synth_heterodimer"/>
</dbReference>
<dbReference type="PANTHER" id="PTHR30075">
    <property type="entry name" value="GLYCYL-TRNA SYNTHETASE"/>
    <property type="match status" value="1"/>
</dbReference>
<dbReference type="Proteomes" id="UP000001818">
    <property type="component" value="Chromosome"/>
</dbReference>
<dbReference type="PROSITE" id="PS50861">
    <property type="entry name" value="AA_TRNA_LIGASE_II_GLYAB"/>
    <property type="match status" value="1"/>
</dbReference>
<keyword evidence="8 11" id="KW-0648">Protein biosynthesis</keyword>
<dbReference type="GO" id="GO:0006420">
    <property type="term" value="P:arginyl-tRNA aminoacylation"/>
    <property type="evidence" value="ECO:0007669"/>
    <property type="project" value="InterPro"/>
</dbReference>
<dbReference type="AlphaFoldDB" id="Q13BT0"/>
<dbReference type="GO" id="GO:0004820">
    <property type="term" value="F:glycine-tRNA ligase activity"/>
    <property type="evidence" value="ECO:0007669"/>
    <property type="project" value="UniProtKB-UniRule"/>
</dbReference>
<keyword evidence="4 11" id="KW-0963">Cytoplasm</keyword>
<dbReference type="KEGG" id="rpd:RPD_1221"/>
<dbReference type="EC" id="6.1.1.14" evidence="11"/>
<dbReference type="GO" id="GO:0004814">
    <property type="term" value="F:arginine-tRNA ligase activity"/>
    <property type="evidence" value="ECO:0007669"/>
    <property type="project" value="InterPro"/>
</dbReference>